<feature type="domain" description="Peptidase M28" evidence="2">
    <location>
        <begin position="98"/>
        <end position="296"/>
    </location>
</feature>
<reference evidence="3 4" key="1">
    <citation type="submission" date="2016-08" db="EMBL/GenBank/DDBJ databases">
        <authorList>
            <person name="Seilhamer J.J."/>
        </authorList>
    </citation>
    <scope>NUCLEOTIDE SEQUENCE [LARGE SCALE GENOMIC DNA]</scope>
    <source>
        <strain evidence="3 4">KCTC 42603</strain>
    </source>
</reference>
<gene>
    <name evidence="3" type="ORF">BFC18_05620</name>
</gene>
<dbReference type="Gene3D" id="3.40.630.10">
    <property type="entry name" value="Zn peptidases"/>
    <property type="match status" value="1"/>
</dbReference>
<dbReference type="GO" id="GO:0008235">
    <property type="term" value="F:metalloexopeptidase activity"/>
    <property type="evidence" value="ECO:0007669"/>
    <property type="project" value="InterPro"/>
</dbReference>
<proteinExistence type="predicted"/>
<keyword evidence="4" id="KW-1185">Reference proteome</keyword>
<feature type="signal peptide" evidence="1">
    <location>
        <begin position="1"/>
        <end position="22"/>
    </location>
</feature>
<dbReference type="AlphaFoldDB" id="A0A1E7ZEJ1"/>
<feature type="chain" id="PRO_5009209772" description="Peptidase M28 domain-containing protein" evidence="1">
    <location>
        <begin position="23"/>
        <end position="309"/>
    </location>
</feature>
<dbReference type="EMBL" id="MDHN01000009">
    <property type="protein sequence ID" value="OFC71921.1"/>
    <property type="molecule type" value="Genomic_DNA"/>
</dbReference>
<dbReference type="GO" id="GO:0006508">
    <property type="term" value="P:proteolysis"/>
    <property type="evidence" value="ECO:0007669"/>
    <property type="project" value="InterPro"/>
</dbReference>
<evidence type="ECO:0000313" key="3">
    <source>
        <dbReference type="EMBL" id="OFC71921.1"/>
    </source>
</evidence>
<comment type="caution">
    <text evidence="3">The sequence shown here is derived from an EMBL/GenBank/DDBJ whole genome shotgun (WGS) entry which is preliminary data.</text>
</comment>
<dbReference type="InterPro" id="IPR045175">
    <property type="entry name" value="M28_fam"/>
</dbReference>
<name>A0A1E7ZEJ1_9ALTE</name>
<evidence type="ECO:0000256" key="1">
    <source>
        <dbReference type="SAM" id="SignalP"/>
    </source>
</evidence>
<keyword evidence="1" id="KW-0732">Signal</keyword>
<evidence type="ECO:0000313" key="4">
    <source>
        <dbReference type="Proteomes" id="UP000175691"/>
    </source>
</evidence>
<dbReference type="InterPro" id="IPR007484">
    <property type="entry name" value="Peptidase_M28"/>
</dbReference>
<accession>A0A1E7ZEJ1</accession>
<dbReference type="STRING" id="1656094.BFC18_05620"/>
<dbReference type="SUPFAM" id="SSF53187">
    <property type="entry name" value="Zn-dependent exopeptidases"/>
    <property type="match status" value="1"/>
</dbReference>
<dbReference type="PANTHER" id="PTHR12147">
    <property type="entry name" value="METALLOPEPTIDASE M28 FAMILY MEMBER"/>
    <property type="match status" value="1"/>
</dbReference>
<organism evidence="3 4">
    <name type="scientific">Alteromonas confluentis</name>
    <dbReference type="NCBI Taxonomy" id="1656094"/>
    <lineage>
        <taxon>Bacteria</taxon>
        <taxon>Pseudomonadati</taxon>
        <taxon>Pseudomonadota</taxon>
        <taxon>Gammaproteobacteria</taxon>
        <taxon>Alteromonadales</taxon>
        <taxon>Alteromonadaceae</taxon>
        <taxon>Alteromonas/Salinimonas group</taxon>
        <taxon>Alteromonas</taxon>
    </lineage>
</organism>
<protein>
    <recommendedName>
        <fullName evidence="2">Peptidase M28 domain-containing protein</fullName>
    </recommendedName>
</protein>
<dbReference type="RefSeq" id="WP_070123971.1">
    <property type="nucleotide sequence ID" value="NZ_MDHN01000009.1"/>
</dbReference>
<sequence>MKFSPVALLLTSAFLFSHSASCETSPVEPSVLSSGLKTLSADDMEGRRTGTEGAEKAREYILDRIHATAFKGNVDVEVLPFDVQPRKEGEGKVIQGINILVHLEGTGESDKSLIVTAHYDHVGINKGEIYNGADDNASGVVAALAVMETFAAKPPQHDLWIIFPDAEEMGLQGSRHIAASLAVHKIVNPALAINFDMLAQNTKDELYVSGTYHNPALRPLVEQLAKRASIHLLMGHDKPEDGDQDWTMQSDHGAFFKQGIPFLYFGVEDHPHYHKPSDTYENIPLDFFYRSVATVVDAVTFFEQNLDAI</sequence>
<dbReference type="Proteomes" id="UP000175691">
    <property type="component" value="Unassembled WGS sequence"/>
</dbReference>
<evidence type="ECO:0000259" key="2">
    <source>
        <dbReference type="Pfam" id="PF04389"/>
    </source>
</evidence>
<dbReference type="PANTHER" id="PTHR12147:SF26">
    <property type="entry name" value="PEPTIDASE M28 DOMAIN-CONTAINING PROTEIN"/>
    <property type="match status" value="1"/>
</dbReference>
<dbReference type="Pfam" id="PF04389">
    <property type="entry name" value="Peptidase_M28"/>
    <property type="match status" value="1"/>
</dbReference>